<dbReference type="PANTHER" id="PTHR31569:SF4">
    <property type="entry name" value="SWIM-TYPE DOMAIN-CONTAINING PROTEIN"/>
    <property type="match status" value="1"/>
</dbReference>
<dbReference type="GO" id="GO:0045944">
    <property type="term" value="P:positive regulation of transcription by RNA polymerase II"/>
    <property type="evidence" value="ECO:0007669"/>
    <property type="project" value="InterPro"/>
</dbReference>
<dbReference type="Pfam" id="PF08731">
    <property type="entry name" value="AFT"/>
    <property type="match status" value="1"/>
</dbReference>
<dbReference type="EMBL" id="SZYD01000010">
    <property type="protein sequence ID" value="KAD4982125.1"/>
    <property type="molecule type" value="Genomic_DNA"/>
</dbReference>
<reference evidence="1 2" key="1">
    <citation type="submission" date="2019-05" db="EMBL/GenBank/DDBJ databases">
        <title>Mikania micrantha, genome provides insights into the molecular mechanism of rapid growth.</title>
        <authorList>
            <person name="Liu B."/>
        </authorList>
    </citation>
    <scope>NUCLEOTIDE SEQUENCE [LARGE SCALE GENOMIC DNA]</scope>
    <source>
        <strain evidence="1">NLD-2019</strain>
        <tissue evidence="1">Leaf</tissue>
    </source>
</reference>
<gene>
    <name evidence="1" type="ORF">E3N88_18796</name>
</gene>
<keyword evidence="2" id="KW-1185">Reference proteome</keyword>
<sequence length="251" mass="29520">MDSSKSNSIRRCDFFMITFEFATKQVFGSREEMMDWVQNLAYSLGVVVVTKRLNKRPCGFVYKVVLRCDRGGEYKVKDSFRVSSTKKTNCPFELEGQYYDEYDSWTLRVICDEHNHQRVQYMESHPFAKRLSDDEFSLVSDLTRMNVAPHNILSMLKERNLSNVSTPRTIYNTRNKIRMVEQVGKSPMQVLMEMAPMFWKDPNEFQYHKALAIALVNDENHYVMMELQGEYPMPVITPYWNFRNISSFAVG</sequence>
<dbReference type="GO" id="GO:0010106">
    <property type="term" value="P:cellular response to iron ion starvation"/>
    <property type="evidence" value="ECO:0007669"/>
    <property type="project" value="InterPro"/>
</dbReference>
<evidence type="ECO:0000313" key="1">
    <source>
        <dbReference type="EMBL" id="KAD4982125.1"/>
    </source>
</evidence>
<dbReference type="InterPro" id="IPR052579">
    <property type="entry name" value="Zinc_finger_SWIM"/>
</dbReference>
<dbReference type="GO" id="GO:0000981">
    <property type="term" value="F:DNA-binding transcription factor activity, RNA polymerase II-specific"/>
    <property type="evidence" value="ECO:0007669"/>
    <property type="project" value="InterPro"/>
</dbReference>
<accession>A0A5N6NN33</accession>
<dbReference type="InterPro" id="IPR014842">
    <property type="entry name" value="AFT"/>
</dbReference>
<dbReference type="PANTHER" id="PTHR31569">
    <property type="entry name" value="SWIM-TYPE DOMAIN-CONTAINING PROTEIN"/>
    <property type="match status" value="1"/>
</dbReference>
<dbReference type="AlphaFoldDB" id="A0A5N6NN33"/>
<organism evidence="1 2">
    <name type="scientific">Mikania micrantha</name>
    <name type="common">bitter vine</name>
    <dbReference type="NCBI Taxonomy" id="192012"/>
    <lineage>
        <taxon>Eukaryota</taxon>
        <taxon>Viridiplantae</taxon>
        <taxon>Streptophyta</taxon>
        <taxon>Embryophyta</taxon>
        <taxon>Tracheophyta</taxon>
        <taxon>Spermatophyta</taxon>
        <taxon>Magnoliopsida</taxon>
        <taxon>eudicotyledons</taxon>
        <taxon>Gunneridae</taxon>
        <taxon>Pentapetalae</taxon>
        <taxon>asterids</taxon>
        <taxon>campanulids</taxon>
        <taxon>Asterales</taxon>
        <taxon>Asteraceae</taxon>
        <taxon>Asteroideae</taxon>
        <taxon>Heliantheae alliance</taxon>
        <taxon>Eupatorieae</taxon>
        <taxon>Mikania</taxon>
    </lineage>
</organism>
<protein>
    <recommendedName>
        <fullName evidence="3">Protein FAR1-RELATED SEQUENCE</fullName>
    </recommendedName>
</protein>
<proteinExistence type="predicted"/>
<evidence type="ECO:0000313" key="2">
    <source>
        <dbReference type="Proteomes" id="UP000326396"/>
    </source>
</evidence>
<dbReference type="OrthoDB" id="1923014at2759"/>
<name>A0A5N6NN33_9ASTR</name>
<dbReference type="Proteomes" id="UP000326396">
    <property type="component" value="Linkage Group LG18"/>
</dbReference>
<evidence type="ECO:0008006" key="3">
    <source>
        <dbReference type="Google" id="ProtNLM"/>
    </source>
</evidence>
<comment type="caution">
    <text evidence="1">The sequence shown here is derived from an EMBL/GenBank/DDBJ whole genome shotgun (WGS) entry which is preliminary data.</text>
</comment>